<name>A0A7W6G7Y2_9SPHN</name>
<comment type="caution">
    <text evidence="4">The sequence shown here is derived from an EMBL/GenBank/DDBJ whole genome shotgun (WGS) entry which is preliminary data.</text>
</comment>
<gene>
    <name evidence="4" type="ORF">GGR38_004373</name>
</gene>
<dbReference type="RefSeq" id="WP_183628663.1">
    <property type="nucleotide sequence ID" value="NZ_JACIDX010000023.1"/>
</dbReference>
<dbReference type="GO" id="GO:0005975">
    <property type="term" value="P:carbohydrate metabolic process"/>
    <property type="evidence" value="ECO:0007669"/>
    <property type="project" value="InterPro"/>
</dbReference>
<proteinExistence type="predicted"/>
<protein>
    <submittedName>
        <fullName evidence="4">Alpha-L-fucosidase 2</fullName>
        <ecNumber evidence="4">3.2.1.51</ecNumber>
    </submittedName>
</protein>
<keyword evidence="4" id="KW-0326">Glycosidase</keyword>
<dbReference type="InterPro" id="IPR008928">
    <property type="entry name" value="6-hairpin_glycosidase_sf"/>
</dbReference>
<dbReference type="Proteomes" id="UP000548867">
    <property type="component" value="Unassembled WGS sequence"/>
</dbReference>
<dbReference type="Gene3D" id="1.50.10.10">
    <property type="match status" value="1"/>
</dbReference>
<dbReference type="SUPFAM" id="SSF48208">
    <property type="entry name" value="Six-hairpin glycosidases"/>
    <property type="match status" value="1"/>
</dbReference>
<organism evidence="4 5">
    <name type="scientific">Novosphingobium sediminicola</name>
    <dbReference type="NCBI Taxonomy" id="563162"/>
    <lineage>
        <taxon>Bacteria</taxon>
        <taxon>Pseudomonadati</taxon>
        <taxon>Pseudomonadota</taxon>
        <taxon>Alphaproteobacteria</taxon>
        <taxon>Sphingomonadales</taxon>
        <taxon>Sphingomonadaceae</taxon>
        <taxon>Novosphingobium</taxon>
    </lineage>
</organism>
<dbReference type="InterPro" id="IPR054363">
    <property type="entry name" value="GH95_cat"/>
</dbReference>
<dbReference type="Pfam" id="PF21307">
    <property type="entry name" value="Glyco_hydro_95_C"/>
    <property type="match status" value="1"/>
</dbReference>
<feature type="domain" description="Glycosyl hydrolase family 95 catalytic" evidence="3">
    <location>
        <begin position="298"/>
        <end position="693"/>
    </location>
</feature>
<dbReference type="InterPro" id="IPR012341">
    <property type="entry name" value="6hp_glycosidase-like_sf"/>
</dbReference>
<dbReference type="PANTHER" id="PTHR31084:SF0">
    <property type="entry name" value="ALPHA-L-FUCOSIDASE 2"/>
    <property type="match status" value="1"/>
</dbReference>
<dbReference type="InterPro" id="IPR049053">
    <property type="entry name" value="AFCA-like_C"/>
</dbReference>
<sequence length="778" mass="84915">MTFSRREYLAASASLLGRPAMSALPRRAAPAPIPEEHRLWYTDPAKVWTEALPVGNGRIGAMIFGGTRHERLQLNEDTLWSGGPYDPINPQAAETVPQVRALIAKGDYAAAQALANAAMMGRPLHQMAYQTLGDLLIDMLFDGPTDAYRRELDLDAAIATTRFAAGGVAVEREIFASPADQVIALRMYAKGGLMPPMTLRLQSPQVAKAEAQGDNILLSGQGGAAEGISGALRFAARLRIIAPGATWRAQGDALHVDPAREVILLLAMATSYRGPKDVSGDPQAITAHQIAAASALPFAALRQRHLAQHRRLYRSAALQLTRGKGAALPTDQRIAANESEDDPALAALYFHYARYLLICSSRPGCQAANLQGIWNDKTNPPWGSKYTININTQMNYWPADPVGLAECFEPLLRLTRELAQTGKETARRMYGARGWVAHHNTDLWRATAPIDGAAWGLWPMGGAWLCNMLWDRWDYGRDRAYLESIYPLLHGACLFFLDTLQPSAQGLVTSPSISPENQHPFGASVCAGPAMDRQILRDLFARTISAAGELGKDADFAAQLAKARAALAPDRIGKSGQLQEWLEDWDDAAPEPNHRHVSHLYALYPSQQIAPDTTPDLARAARVSLEKRGDESTGWATAWRIALWARLGDGERAHRILRFLLGRGRTYPNLLDAHPPFQIDGNFGGCAAMAEMLINSREGMIHLLPALPSAWREGAVRGLIARGGVRVDLVWRQGMLAEAILTSARAQDCKIRLGDVSRGVRLTPGRMLRLKGPHLTPA</sequence>
<dbReference type="PIRSF" id="PIRSF007663">
    <property type="entry name" value="UCP007663"/>
    <property type="match status" value="1"/>
</dbReference>
<evidence type="ECO:0000313" key="5">
    <source>
        <dbReference type="Proteomes" id="UP000548867"/>
    </source>
</evidence>
<dbReference type="EC" id="3.2.1.51" evidence="4"/>
<dbReference type="AlphaFoldDB" id="A0A7W6G7Y2"/>
<reference evidence="4 5" key="1">
    <citation type="submission" date="2020-08" db="EMBL/GenBank/DDBJ databases">
        <title>Genomic Encyclopedia of Type Strains, Phase IV (KMG-IV): sequencing the most valuable type-strain genomes for metagenomic binning, comparative biology and taxonomic classification.</title>
        <authorList>
            <person name="Goeker M."/>
        </authorList>
    </citation>
    <scope>NUCLEOTIDE SEQUENCE [LARGE SCALE GENOMIC DNA]</scope>
    <source>
        <strain evidence="4 5">DSM 27057</strain>
    </source>
</reference>
<evidence type="ECO:0000313" key="4">
    <source>
        <dbReference type="EMBL" id="MBB3957399.1"/>
    </source>
</evidence>
<evidence type="ECO:0000259" key="2">
    <source>
        <dbReference type="Pfam" id="PF21307"/>
    </source>
</evidence>
<keyword evidence="5" id="KW-1185">Reference proteome</keyword>
<dbReference type="PANTHER" id="PTHR31084">
    <property type="entry name" value="ALPHA-L-FUCOSIDASE 2"/>
    <property type="match status" value="1"/>
</dbReference>
<dbReference type="InterPro" id="IPR006311">
    <property type="entry name" value="TAT_signal"/>
</dbReference>
<dbReference type="GO" id="GO:0004560">
    <property type="term" value="F:alpha-L-fucosidase activity"/>
    <property type="evidence" value="ECO:0007669"/>
    <property type="project" value="UniProtKB-EC"/>
</dbReference>
<feature type="domain" description="Alpha fucosidase A-like C-terminal" evidence="2">
    <location>
        <begin position="696"/>
        <end position="754"/>
    </location>
</feature>
<accession>A0A7W6G7Y2</accession>
<keyword evidence="4" id="KW-0378">Hydrolase</keyword>
<dbReference type="InterPro" id="IPR027414">
    <property type="entry name" value="GH95_N_dom"/>
</dbReference>
<evidence type="ECO:0000259" key="1">
    <source>
        <dbReference type="Pfam" id="PF14498"/>
    </source>
</evidence>
<evidence type="ECO:0000259" key="3">
    <source>
        <dbReference type="Pfam" id="PF22124"/>
    </source>
</evidence>
<dbReference type="InterPro" id="IPR016518">
    <property type="entry name" value="Alpha-L-fucosidase"/>
</dbReference>
<dbReference type="PROSITE" id="PS51318">
    <property type="entry name" value="TAT"/>
    <property type="match status" value="1"/>
</dbReference>
<feature type="domain" description="Glycosyl hydrolase family 95 N-terminal" evidence="1">
    <location>
        <begin position="39"/>
        <end position="274"/>
    </location>
</feature>
<dbReference type="Pfam" id="PF22124">
    <property type="entry name" value="Glyco_hydro_95_cat"/>
    <property type="match status" value="1"/>
</dbReference>
<dbReference type="EMBL" id="JACIDX010000023">
    <property type="protein sequence ID" value="MBB3957399.1"/>
    <property type="molecule type" value="Genomic_DNA"/>
</dbReference>
<dbReference type="Pfam" id="PF14498">
    <property type="entry name" value="Glyco_hyd_65N_2"/>
    <property type="match status" value="1"/>
</dbReference>